<reference evidence="2 3" key="1">
    <citation type="journal article" date="2019" name="Genome Biol. Evol.">
        <title>Whole-Genome Sequencing of the Giant Devil Catfish, Bagarius yarrelli.</title>
        <authorList>
            <person name="Jiang W."/>
            <person name="Lv Y."/>
            <person name="Cheng L."/>
            <person name="Yang K."/>
            <person name="Chao B."/>
            <person name="Wang X."/>
            <person name="Li Y."/>
            <person name="Pan X."/>
            <person name="You X."/>
            <person name="Zhang Y."/>
            <person name="Yang J."/>
            <person name="Li J."/>
            <person name="Zhang X."/>
            <person name="Liu S."/>
            <person name="Sun C."/>
            <person name="Yang J."/>
            <person name="Shi Q."/>
        </authorList>
    </citation>
    <scope>NUCLEOTIDE SEQUENCE [LARGE SCALE GENOMIC DNA]</scope>
    <source>
        <strain evidence="2">JWS20170419001</strain>
        <tissue evidence="2">Muscle</tissue>
    </source>
</reference>
<proteinExistence type="predicted"/>
<evidence type="ECO:0000256" key="1">
    <source>
        <dbReference type="SAM" id="MobiDB-lite"/>
    </source>
</evidence>
<dbReference type="Proteomes" id="UP000319801">
    <property type="component" value="Unassembled WGS sequence"/>
</dbReference>
<organism evidence="2 3">
    <name type="scientific">Bagarius yarrelli</name>
    <name type="common">Goonch</name>
    <name type="synonym">Bagrus yarrelli</name>
    <dbReference type="NCBI Taxonomy" id="175774"/>
    <lineage>
        <taxon>Eukaryota</taxon>
        <taxon>Metazoa</taxon>
        <taxon>Chordata</taxon>
        <taxon>Craniata</taxon>
        <taxon>Vertebrata</taxon>
        <taxon>Euteleostomi</taxon>
        <taxon>Actinopterygii</taxon>
        <taxon>Neopterygii</taxon>
        <taxon>Teleostei</taxon>
        <taxon>Ostariophysi</taxon>
        <taxon>Siluriformes</taxon>
        <taxon>Sisoridae</taxon>
        <taxon>Sisorinae</taxon>
        <taxon>Bagarius</taxon>
    </lineage>
</organism>
<evidence type="ECO:0000313" key="2">
    <source>
        <dbReference type="EMBL" id="TSL97312.1"/>
    </source>
</evidence>
<name>A0A556U236_BAGYA</name>
<comment type="caution">
    <text evidence="2">The sequence shown here is derived from an EMBL/GenBank/DDBJ whole genome shotgun (WGS) entry which is preliminary data.</text>
</comment>
<feature type="region of interest" description="Disordered" evidence="1">
    <location>
        <begin position="1"/>
        <end position="22"/>
    </location>
</feature>
<evidence type="ECO:0000313" key="3">
    <source>
        <dbReference type="Proteomes" id="UP000319801"/>
    </source>
</evidence>
<gene>
    <name evidence="2" type="ORF">Baya_7567</name>
</gene>
<sequence>MLRKAPEDLGVEREEEGARTDEKHRLIASGDESLSPQFLKILQRGHKKMSEYAQFDSNGQELEASLCRELDRN</sequence>
<accession>A0A556U236</accession>
<dbReference type="EMBL" id="VCAZ01000039">
    <property type="protein sequence ID" value="TSL97312.1"/>
    <property type="molecule type" value="Genomic_DNA"/>
</dbReference>
<keyword evidence="3" id="KW-1185">Reference proteome</keyword>
<dbReference type="AlphaFoldDB" id="A0A556U236"/>
<protein>
    <submittedName>
        <fullName evidence="2">Uncharacterized protein</fullName>
    </submittedName>
</protein>